<accession>A0ABC8RM08</accession>
<feature type="domain" description="Partial AB-hydrolase lipase" evidence="2">
    <location>
        <begin position="54"/>
        <end position="104"/>
    </location>
</feature>
<organism evidence="3 5">
    <name type="scientific">Ilex paraguariensis</name>
    <name type="common">yerba mate</name>
    <dbReference type="NCBI Taxonomy" id="185542"/>
    <lineage>
        <taxon>Eukaryota</taxon>
        <taxon>Viridiplantae</taxon>
        <taxon>Streptophyta</taxon>
        <taxon>Embryophyta</taxon>
        <taxon>Tracheophyta</taxon>
        <taxon>Spermatophyta</taxon>
        <taxon>Magnoliopsida</taxon>
        <taxon>eudicotyledons</taxon>
        <taxon>Gunneridae</taxon>
        <taxon>Pentapetalae</taxon>
        <taxon>asterids</taxon>
        <taxon>campanulids</taxon>
        <taxon>Aquifoliales</taxon>
        <taxon>Aquifoliaceae</taxon>
        <taxon>Ilex</taxon>
    </lineage>
</organism>
<dbReference type="EMBL" id="CAUOFW020001496">
    <property type="protein sequence ID" value="CAK9145472.1"/>
    <property type="molecule type" value="Genomic_DNA"/>
</dbReference>
<keyword evidence="1" id="KW-0732">Signal</keyword>
<reference evidence="3 5" key="1">
    <citation type="submission" date="2024-02" db="EMBL/GenBank/DDBJ databases">
        <authorList>
            <person name="Vignale AGUSTIN F."/>
            <person name="Sosa J E."/>
            <person name="Modenutti C."/>
        </authorList>
    </citation>
    <scope>NUCLEOTIDE SEQUENCE [LARGE SCALE GENOMIC DNA]</scope>
</reference>
<gene>
    <name evidence="3" type="ORF">ILEXP_LOCUS13285</name>
    <name evidence="4" type="ORF">ILEXP_LOCUS41045</name>
</gene>
<dbReference type="Pfam" id="PF04083">
    <property type="entry name" value="Abhydro_lipase"/>
    <property type="match status" value="1"/>
</dbReference>
<feature type="non-terminal residue" evidence="3">
    <location>
        <position position="105"/>
    </location>
</feature>
<evidence type="ECO:0000259" key="2">
    <source>
        <dbReference type="Pfam" id="PF04083"/>
    </source>
</evidence>
<dbReference type="Proteomes" id="UP001642360">
    <property type="component" value="Unassembled WGS sequence"/>
</dbReference>
<evidence type="ECO:0000313" key="5">
    <source>
        <dbReference type="Proteomes" id="UP001642360"/>
    </source>
</evidence>
<dbReference type="PANTHER" id="PTHR11005">
    <property type="entry name" value="LYSOSOMAL ACID LIPASE-RELATED"/>
    <property type="match status" value="1"/>
</dbReference>
<dbReference type="AlphaFoldDB" id="A0ABC8RM08"/>
<proteinExistence type="predicted"/>
<evidence type="ECO:0000313" key="4">
    <source>
        <dbReference type="EMBL" id="CAK9171476.1"/>
    </source>
</evidence>
<dbReference type="Gene3D" id="3.40.50.1820">
    <property type="entry name" value="alpha/beta hydrolase"/>
    <property type="match status" value="1"/>
</dbReference>
<comment type="caution">
    <text evidence="3">The sequence shown here is derived from an EMBL/GenBank/DDBJ whole genome shotgun (WGS) entry which is preliminary data.</text>
</comment>
<name>A0ABC8RM08_9AQUA</name>
<feature type="signal peptide" evidence="1">
    <location>
        <begin position="1"/>
        <end position="29"/>
    </location>
</feature>
<evidence type="ECO:0000256" key="1">
    <source>
        <dbReference type="SAM" id="SignalP"/>
    </source>
</evidence>
<evidence type="ECO:0000313" key="3">
    <source>
        <dbReference type="EMBL" id="CAK9145472.1"/>
    </source>
</evidence>
<keyword evidence="5" id="KW-1185">Reference proteome</keyword>
<protein>
    <recommendedName>
        <fullName evidence="2">Partial AB-hydrolase lipase domain-containing protein</fullName>
    </recommendedName>
</protein>
<sequence>MASTVIRLTVLSLCARALLLLIISNPHQALGSSRGSFGLTGDITGLPAGLCASAVSIHGYICQEFEVRTDDGYILSLQRIPEGRGGGDGGGNKKQPVLLQHGVLV</sequence>
<dbReference type="EMBL" id="CAUOFW020005750">
    <property type="protein sequence ID" value="CAK9171476.1"/>
    <property type="molecule type" value="Genomic_DNA"/>
</dbReference>
<dbReference type="InterPro" id="IPR029058">
    <property type="entry name" value="AB_hydrolase_fold"/>
</dbReference>
<dbReference type="InterPro" id="IPR006693">
    <property type="entry name" value="AB_hydrolase_lipase"/>
</dbReference>
<feature type="chain" id="PRO_5044720883" description="Partial AB-hydrolase lipase domain-containing protein" evidence="1">
    <location>
        <begin position="30"/>
        <end position="105"/>
    </location>
</feature>